<keyword evidence="3" id="KW-1185">Reference proteome</keyword>
<proteinExistence type="predicted"/>
<accession>A0ABV0QT37</accession>
<dbReference type="InterPro" id="IPR050927">
    <property type="entry name" value="TRPM"/>
</dbReference>
<gene>
    <name evidence="2" type="ORF">XENOCAPTIV_022025</name>
</gene>
<feature type="non-terminal residue" evidence="2">
    <location>
        <position position="1"/>
    </location>
</feature>
<name>A0ABV0QT37_9TELE</name>
<evidence type="ECO:0000256" key="1">
    <source>
        <dbReference type="SAM" id="Phobius"/>
    </source>
</evidence>
<organism evidence="2 3">
    <name type="scientific">Xenoophorus captivus</name>
    <dbReference type="NCBI Taxonomy" id="1517983"/>
    <lineage>
        <taxon>Eukaryota</taxon>
        <taxon>Metazoa</taxon>
        <taxon>Chordata</taxon>
        <taxon>Craniata</taxon>
        <taxon>Vertebrata</taxon>
        <taxon>Euteleostomi</taxon>
        <taxon>Actinopterygii</taxon>
        <taxon>Neopterygii</taxon>
        <taxon>Teleostei</taxon>
        <taxon>Neoteleostei</taxon>
        <taxon>Acanthomorphata</taxon>
        <taxon>Ovalentaria</taxon>
        <taxon>Atherinomorphae</taxon>
        <taxon>Cyprinodontiformes</taxon>
        <taxon>Goodeidae</taxon>
        <taxon>Xenoophorus</taxon>
    </lineage>
</organism>
<sequence length="128" mass="15243">VKDVFFFLFFLGVWIMAYGVANQGLLYSYDPDLDRVFRRVFYRPYLHIYGQIPVEEVDGRKDANRLMTWESIQKEDFLSAQNKIQKSSDSERLKRMSVKMDSVVKHMTENRDVDQRLRALENEVKINV</sequence>
<comment type="caution">
    <text evidence="2">The sequence shown here is derived from an EMBL/GenBank/DDBJ whole genome shotgun (WGS) entry which is preliminary data.</text>
</comment>
<evidence type="ECO:0000313" key="2">
    <source>
        <dbReference type="EMBL" id="MEQ2198989.1"/>
    </source>
</evidence>
<feature type="transmembrane region" description="Helical" evidence="1">
    <location>
        <begin position="6"/>
        <end position="29"/>
    </location>
</feature>
<reference evidence="2 3" key="1">
    <citation type="submission" date="2021-06" db="EMBL/GenBank/DDBJ databases">
        <authorList>
            <person name="Palmer J.M."/>
        </authorList>
    </citation>
    <scope>NUCLEOTIDE SEQUENCE [LARGE SCALE GENOMIC DNA]</scope>
    <source>
        <strain evidence="2 3">XC_2019</strain>
        <tissue evidence="2">Muscle</tissue>
    </source>
</reference>
<protein>
    <submittedName>
        <fullName evidence="2">Uncharacterized protein</fullName>
    </submittedName>
</protein>
<evidence type="ECO:0000313" key="3">
    <source>
        <dbReference type="Proteomes" id="UP001434883"/>
    </source>
</evidence>
<keyword evidence="1" id="KW-1133">Transmembrane helix</keyword>
<dbReference type="PANTHER" id="PTHR13800:SF47">
    <property type="entry name" value="TRANSIENT RECEPTOR POTENTIAL CATION CHANNEL SUBFAMILY M MEMBER 4 ISOFORM X1-RELATED"/>
    <property type="match status" value="1"/>
</dbReference>
<keyword evidence="1" id="KW-0812">Transmembrane</keyword>
<keyword evidence="1" id="KW-0472">Membrane</keyword>
<dbReference type="Proteomes" id="UP001434883">
    <property type="component" value="Unassembled WGS sequence"/>
</dbReference>
<dbReference type="EMBL" id="JAHRIN010021673">
    <property type="protein sequence ID" value="MEQ2198989.1"/>
    <property type="molecule type" value="Genomic_DNA"/>
</dbReference>
<dbReference type="PANTHER" id="PTHR13800">
    <property type="entry name" value="TRANSIENT RECEPTOR POTENTIAL CATION CHANNEL, SUBFAMILY M, MEMBER 6"/>
    <property type="match status" value="1"/>
</dbReference>